<dbReference type="Proteomes" id="UP000258476">
    <property type="component" value="Chromosome"/>
</dbReference>
<sequence>MLFLVFLSVGASQIKEFTKNFFPDTLKILSALHLKIMKNLLSSIWKRVYSYSFILTVLVTLSLFLTGKIVYNFQKNDREKHESILLLTKTADSAVFQGFIPPKTALPMLEHAYRMGGNSVKPYAGFLSSCFYIHNEPLRGAYYAGLAYSSGAKFHMPSPAQVLLKEIADAQATQDYQAALEKSSQLLQLSASSEDYPTLRFLTLLRIIEIKEILNQDTETDFEELKTLPLFKEFEQFYKDGEWTLTKRFGKKH</sequence>
<keyword evidence="1" id="KW-0812">Transmembrane</keyword>
<keyword evidence="3" id="KW-1185">Reference proteome</keyword>
<evidence type="ECO:0000256" key="1">
    <source>
        <dbReference type="SAM" id="Phobius"/>
    </source>
</evidence>
<feature type="transmembrane region" description="Helical" evidence="1">
    <location>
        <begin position="48"/>
        <end position="71"/>
    </location>
</feature>
<dbReference type="EMBL" id="LS992154">
    <property type="protein sequence ID" value="SYX08548.1"/>
    <property type="molecule type" value="Genomic_DNA"/>
</dbReference>
<dbReference type="AlphaFoldDB" id="A0A3B0PQT1"/>
<reference evidence="3" key="1">
    <citation type="submission" date="2017-11" db="EMBL/GenBank/DDBJ databases">
        <authorList>
            <person name="Seth-Smith MB H."/>
        </authorList>
    </citation>
    <scope>NUCLEOTIDE SEQUENCE [LARGE SCALE GENOMIC DNA]</scope>
</reference>
<evidence type="ECO:0000313" key="2">
    <source>
        <dbReference type="EMBL" id="SYX08548.1"/>
    </source>
</evidence>
<evidence type="ECO:0000313" key="3">
    <source>
        <dbReference type="Proteomes" id="UP000258476"/>
    </source>
</evidence>
<keyword evidence="1" id="KW-1133">Transmembrane helix</keyword>
<keyword evidence="1" id="KW-0472">Membrane</keyword>
<protein>
    <submittedName>
        <fullName evidence="2">Uncharacterized protein</fullName>
    </submittedName>
</protein>
<proteinExistence type="predicted"/>
<organism evidence="2 3">
    <name type="scientific">Chlamydia poikilotherma</name>
    <dbReference type="NCBI Taxonomy" id="1967783"/>
    <lineage>
        <taxon>Bacteria</taxon>
        <taxon>Pseudomonadati</taxon>
        <taxon>Chlamydiota</taxon>
        <taxon>Chlamydiia</taxon>
        <taxon>Chlamydiales</taxon>
        <taxon>Chlamydiaceae</taxon>
        <taxon>Chlamydia/Chlamydophila group</taxon>
        <taxon>Chlamydia</taxon>
    </lineage>
</organism>
<accession>A0A3B0PQT1</accession>
<gene>
    <name evidence="2" type="ORF">C834K_0063</name>
</gene>
<name>A0A3B0PQT1_9CHLA</name>
<dbReference type="KEGG" id="chla:C834K_0063"/>